<sequence>MMDRYLVRYFLAVIDHGNFSKAAAACNVAQPTLSVGIAKLERGFGTPLFRRSNRRVELTAAGARLAAPARAVEASFAQAENAVRGSAASVPLRIGVLSTVPAEWVEAIARRLNDNRPGRLEIVEGGERALHERLRRARLDIALTIIHPSVDRLESEPLFSEGYSLALSADHPLARRTTIAAEELAENAMIVRRQCEVLSETSRHFTERGVRPHFSARTNSDLRAIGYVRAGLGVTVMPDCFQADGMTRPKLEDFHHTRTLGLAYRSDLDRSQEELARSIAILSETIDHLIR</sequence>
<dbReference type="Pfam" id="PF00126">
    <property type="entry name" value="HTH_1"/>
    <property type="match status" value="1"/>
</dbReference>
<protein>
    <submittedName>
        <fullName evidence="6">LysR family transcriptional regulator</fullName>
    </submittedName>
</protein>
<dbReference type="Pfam" id="PF03466">
    <property type="entry name" value="LysR_substrate"/>
    <property type="match status" value="1"/>
</dbReference>
<dbReference type="InterPro" id="IPR036388">
    <property type="entry name" value="WH-like_DNA-bd_sf"/>
</dbReference>
<dbReference type="Proteomes" id="UP000635071">
    <property type="component" value="Unassembled WGS sequence"/>
</dbReference>
<dbReference type="PANTHER" id="PTHR30346:SF28">
    <property type="entry name" value="HTH-TYPE TRANSCRIPTIONAL REGULATOR CYNR"/>
    <property type="match status" value="1"/>
</dbReference>
<dbReference type="AlphaFoldDB" id="A0A916ZZI5"/>
<dbReference type="GO" id="GO:0032993">
    <property type="term" value="C:protein-DNA complex"/>
    <property type="evidence" value="ECO:0007669"/>
    <property type="project" value="TreeGrafter"/>
</dbReference>
<evidence type="ECO:0000256" key="2">
    <source>
        <dbReference type="ARBA" id="ARBA00023015"/>
    </source>
</evidence>
<dbReference type="PROSITE" id="PS50931">
    <property type="entry name" value="HTH_LYSR"/>
    <property type="match status" value="1"/>
</dbReference>
<evidence type="ECO:0000256" key="4">
    <source>
        <dbReference type="ARBA" id="ARBA00023163"/>
    </source>
</evidence>
<name>A0A916ZZI5_9SPHN</name>
<dbReference type="RefSeq" id="WP_188763895.1">
    <property type="nucleotide sequence ID" value="NZ_BMJM01000013.1"/>
</dbReference>
<dbReference type="EMBL" id="BMJM01000013">
    <property type="protein sequence ID" value="GGE20146.1"/>
    <property type="molecule type" value="Genomic_DNA"/>
</dbReference>
<comment type="similarity">
    <text evidence="1">Belongs to the LysR transcriptional regulatory family.</text>
</comment>
<keyword evidence="7" id="KW-1185">Reference proteome</keyword>
<dbReference type="InterPro" id="IPR000847">
    <property type="entry name" value="LysR_HTH_N"/>
</dbReference>
<feature type="domain" description="HTH lysR-type" evidence="5">
    <location>
        <begin position="2"/>
        <end position="59"/>
    </location>
</feature>
<accession>A0A916ZZI5</accession>
<reference evidence="6" key="1">
    <citation type="journal article" date="2014" name="Int. J. Syst. Evol. Microbiol.">
        <title>Complete genome sequence of Corynebacterium casei LMG S-19264T (=DSM 44701T), isolated from a smear-ripened cheese.</title>
        <authorList>
            <consortium name="US DOE Joint Genome Institute (JGI-PGF)"/>
            <person name="Walter F."/>
            <person name="Albersmeier A."/>
            <person name="Kalinowski J."/>
            <person name="Ruckert C."/>
        </authorList>
    </citation>
    <scope>NUCLEOTIDE SEQUENCE</scope>
    <source>
        <strain evidence="6">CGMCC 1.15519</strain>
    </source>
</reference>
<dbReference type="FunFam" id="1.10.10.10:FF:000001">
    <property type="entry name" value="LysR family transcriptional regulator"/>
    <property type="match status" value="1"/>
</dbReference>
<evidence type="ECO:0000256" key="3">
    <source>
        <dbReference type="ARBA" id="ARBA00023125"/>
    </source>
</evidence>
<keyword evidence="4" id="KW-0804">Transcription</keyword>
<dbReference type="InterPro" id="IPR036390">
    <property type="entry name" value="WH_DNA-bd_sf"/>
</dbReference>
<dbReference type="GO" id="GO:0003700">
    <property type="term" value="F:DNA-binding transcription factor activity"/>
    <property type="evidence" value="ECO:0007669"/>
    <property type="project" value="InterPro"/>
</dbReference>
<dbReference type="SUPFAM" id="SSF53850">
    <property type="entry name" value="Periplasmic binding protein-like II"/>
    <property type="match status" value="1"/>
</dbReference>
<organism evidence="6 7">
    <name type="scientific">Sandarakinorhabdus glacialis</name>
    <dbReference type="NCBI Taxonomy" id="1614636"/>
    <lineage>
        <taxon>Bacteria</taxon>
        <taxon>Pseudomonadati</taxon>
        <taxon>Pseudomonadota</taxon>
        <taxon>Alphaproteobacteria</taxon>
        <taxon>Sphingomonadales</taxon>
        <taxon>Sphingosinicellaceae</taxon>
        <taxon>Sandarakinorhabdus</taxon>
    </lineage>
</organism>
<dbReference type="GO" id="GO:0003677">
    <property type="term" value="F:DNA binding"/>
    <property type="evidence" value="ECO:0007669"/>
    <property type="project" value="UniProtKB-KW"/>
</dbReference>
<evidence type="ECO:0000256" key="1">
    <source>
        <dbReference type="ARBA" id="ARBA00009437"/>
    </source>
</evidence>
<dbReference type="SUPFAM" id="SSF46785">
    <property type="entry name" value="Winged helix' DNA-binding domain"/>
    <property type="match status" value="1"/>
</dbReference>
<keyword evidence="3" id="KW-0238">DNA-binding</keyword>
<dbReference type="InterPro" id="IPR005119">
    <property type="entry name" value="LysR_subst-bd"/>
</dbReference>
<dbReference type="Gene3D" id="1.10.10.10">
    <property type="entry name" value="Winged helix-like DNA-binding domain superfamily/Winged helix DNA-binding domain"/>
    <property type="match status" value="1"/>
</dbReference>
<evidence type="ECO:0000259" key="5">
    <source>
        <dbReference type="PROSITE" id="PS50931"/>
    </source>
</evidence>
<comment type="caution">
    <text evidence="6">The sequence shown here is derived from an EMBL/GenBank/DDBJ whole genome shotgun (WGS) entry which is preliminary data.</text>
</comment>
<evidence type="ECO:0000313" key="7">
    <source>
        <dbReference type="Proteomes" id="UP000635071"/>
    </source>
</evidence>
<reference evidence="6" key="2">
    <citation type="submission" date="2020-09" db="EMBL/GenBank/DDBJ databases">
        <authorList>
            <person name="Sun Q."/>
            <person name="Zhou Y."/>
        </authorList>
    </citation>
    <scope>NUCLEOTIDE SEQUENCE</scope>
    <source>
        <strain evidence="6">CGMCC 1.15519</strain>
    </source>
</reference>
<dbReference type="PRINTS" id="PR00039">
    <property type="entry name" value="HTHLYSR"/>
</dbReference>
<dbReference type="Gene3D" id="3.40.190.10">
    <property type="entry name" value="Periplasmic binding protein-like II"/>
    <property type="match status" value="2"/>
</dbReference>
<keyword evidence="2" id="KW-0805">Transcription regulation</keyword>
<gene>
    <name evidence="6" type="ORF">GCM10011529_28460</name>
</gene>
<proteinExistence type="inferred from homology"/>
<dbReference type="CDD" id="cd05466">
    <property type="entry name" value="PBP2_LTTR_substrate"/>
    <property type="match status" value="1"/>
</dbReference>
<evidence type="ECO:0000313" key="6">
    <source>
        <dbReference type="EMBL" id="GGE20146.1"/>
    </source>
</evidence>
<dbReference type="PANTHER" id="PTHR30346">
    <property type="entry name" value="TRANSCRIPTIONAL DUAL REGULATOR HCAR-RELATED"/>
    <property type="match status" value="1"/>
</dbReference>